<keyword evidence="13" id="KW-1185">Reference proteome</keyword>
<evidence type="ECO:0000256" key="7">
    <source>
        <dbReference type="ARBA" id="ARBA00023163"/>
    </source>
</evidence>
<dbReference type="InterPro" id="IPR036388">
    <property type="entry name" value="WH-like_DNA-bd_sf"/>
</dbReference>
<dbReference type="PRINTS" id="PR01467">
    <property type="entry name" value="ARGREPRESSOR"/>
</dbReference>
<dbReference type="SUPFAM" id="SSF46785">
    <property type="entry name" value="Winged helix' DNA-binding domain"/>
    <property type="match status" value="1"/>
</dbReference>
<dbReference type="GO" id="GO:0003700">
    <property type="term" value="F:DNA-binding transcription factor activity"/>
    <property type="evidence" value="ECO:0007669"/>
    <property type="project" value="UniProtKB-UniRule"/>
</dbReference>
<dbReference type="GO" id="GO:0034618">
    <property type="term" value="F:arginine binding"/>
    <property type="evidence" value="ECO:0007669"/>
    <property type="project" value="InterPro"/>
</dbReference>
<proteinExistence type="inferred from homology"/>
<keyword evidence="8" id="KW-0028">Amino-acid biosynthesis</keyword>
<feature type="domain" description="Arginine repressor DNA-binding" evidence="10">
    <location>
        <begin position="29"/>
        <end position="95"/>
    </location>
</feature>
<dbReference type="OrthoDB" id="7060358at2"/>
<dbReference type="PANTHER" id="PTHR34471">
    <property type="entry name" value="ARGININE REPRESSOR"/>
    <property type="match status" value="1"/>
</dbReference>
<dbReference type="GO" id="GO:0003677">
    <property type="term" value="F:DNA binding"/>
    <property type="evidence" value="ECO:0007669"/>
    <property type="project" value="UniProtKB-KW"/>
</dbReference>
<protein>
    <recommendedName>
        <fullName evidence="8 9">Arginine repressor</fullName>
    </recommendedName>
</protein>
<evidence type="ECO:0000256" key="1">
    <source>
        <dbReference type="ARBA" id="ARBA00004496"/>
    </source>
</evidence>
<dbReference type="PANTHER" id="PTHR34471:SF1">
    <property type="entry name" value="ARGININE REPRESSOR"/>
    <property type="match status" value="1"/>
</dbReference>
<evidence type="ECO:0000256" key="9">
    <source>
        <dbReference type="NCBIfam" id="TIGR01529"/>
    </source>
</evidence>
<feature type="domain" description="Arginine repressor C-terminal" evidence="11">
    <location>
        <begin position="119"/>
        <end position="183"/>
    </location>
</feature>
<gene>
    <name evidence="8" type="primary">argR</name>
    <name evidence="12" type="ORF">DP939_40065</name>
</gene>
<dbReference type="GO" id="GO:0005737">
    <property type="term" value="C:cytoplasm"/>
    <property type="evidence" value="ECO:0007669"/>
    <property type="project" value="UniProtKB-SubCell"/>
</dbReference>
<evidence type="ECO:0000259" key="11">
    <source>
        <dbReference type="Pfam" id="PF02863"/>
    </source>
</evidence>
<dbReference type="InterPro" id="IPR036390">
    <property type="entry name" value="WH_DNA-bd_sf"/>
</dbReference>
<dbReference type="Pfam" id="PF02863">
    <property type="entry name" value="Arg_repressor_C"/>
    <property type="match status" value="1"/>
</dbReference>
<dbReference type="Gene3D" id="3.30.1360.40">
    <property type="match status" value="1"/>
</dbReference>
<evidence type="ECO:0000259" key="10">
    <source>
        <dbReference type="Pfam" id="PF01316"/>
    </source>
</evidence>
<keyword evidence="5 8" id="KW-0805">Transcription regulation</keyword>
<keyword evidence="6 8" id="KW-0238">DNA-binding</keyword>
<evidence type="ECO:0000256" key="2">
    <source>
        <dbReference type="ARBA" id="ARBA00008316"/>
    </source>
</evidence>
<comment type="pathway">
    <text evidence="8">Amino-acid biosynthesis; L-arginine biosynthesis [regulation].</text>
</comment>
<accession>A0A366LMH5</accession>
<keyword evidence="4 8" id="KW-0678">Repressor</keyword>
<evidence type="ECO:0000256" key="5">
    <source>
        <dbReference type="ARBA" id="ARBA00023015"/>
    </source>
</evidence>
<name>A0A366LMH5_9ACTN</name>
<dbReference type="InterPro" id="IPR036251">
    <property type="entry name" value="Arg_repress_C_sf"/>
</dbReference>
<evidence type="ECO:0000313" key="13">
    <source>
        <dbReference type="Proteomes" id="UP000253303"/>
    </source>
</evidence>
<dbReference type="EMBL" id="QMEY01000031">
    <property type="protein sequence ID" value="RBQ14639.1"/>
    <property type="molecule type" value="Genomic_DNA"/>
</dbReference>
<keyword evidence="8" id="KW-0055">Arginine biosynthesis</keyword>
<dbReference type="AlphaFoldDB" id="A0A366LMH5"/>
<evidence type="ECO:0000313" key="12">
    <source>
        <dbReference type="EMBL" id="RBQ14639.1"/>
    </source>
</evidence>
<dbReference type="HAMAP" id="MF_00173">
    <property type="entry name" value="Arg_repressor"/>
    <property type="match status" value="1"/>
</dbReference>
<comment type="function">
    <text evidence="8">Regulates arginine biosynthesis genes.</text>
</comment>
<dbReference type="GO" id="GO:0051259">
    <property type="term" value="P:protein complex oligomerization"/>
    <property type="evidence" value="ECO:0007669"/>
    <property type="project" value="InterPro"/>
</dbReference>
<dbReference type="InterPro" id="IPR001669">
    <property type="entry name" value="Arg_repress"/>
</dbReference>
<dbReference type="Proteomes" id="UP000253303">
    <property type="component" value="Unassembled WGS sequence"/>
</dbReference>
<dbReference type="SUPFAM" id="SSF55252">
    <property type="entry name" value="C-terminal domain of arginine repressor"/>
    <property type="match status" value="1"/>
</dbReference>
<sequence length="196" mass="20605">MGPGREPVARAEGAARVLNGERVVTIPATKAARQARITELLRREAVRSQPELARMLAESGVEVTQATLSRDLDELGALRLRAEDGSLVYALPGEGGARIQPRRLGAGESPAARLRRIAEELLVSAEASANLVIARTPPGAAQFLASAIDHAGWETILGTVAGDDTILVISRDPQGGQAVADALLKAADRRTWPASP</sequence>
<dbReference type="NCBIfam" id="NF002880">
    <property type="entry name" value="PRK03341.1"/>
    <property type="match status" value="1"/>
</dbReference>
<keyword evidence="3 8" id="KW-0963">Cytoplasm</keyword>
<comment type="similarity">
    <text evidence="2 8">Belongs to the ArgR family.</text>
</comment>
<dbReference type="InterPro" id="IPR020900">
    <property type="entry name" value="Arg_repress_DNA-bd"/>
</dbReference>
<dbReference type="UniPathway" id="UPA00068"/>
<evidence type="ECO:0000256" key="8">
    <source>
        <dbReference type="HAMAP-Rule" id="MF_00173"/>
    </source>
</evidence>
<dbReference type="Pfam" id="PF01316">
    <property type="entry name" value="Arg_repressor"/>
    <property type="match status" value="1"/>
</dbReference>
<dbReference type="InterPro" id="IPR020899">
    <property type="entry name" value="Arg_repress_C"/>
</dbReference>
<dbReference type="GO" id="GO:0006526">
    <property type="term" value="P:L-arginine biosynthetic process"/>
    <property type="evidence" value="ECO:0007669"/>
    <property type="project" value="UniProtKB-UniPathway"/>
</dbReference>
<comment type="subcellular location">
    <subcellularLocation>
        <location evidence="1 8">Cytoplasm</location>
    </subcellularLocation>
</comment>
<dbReference type="NCBIfam" id="TIGR01529">
    <property type="entry name" value="argR_whole"/>
    <property type="match status" value="1"/>
</dbReference>
<evidence type="ECO:0000256" key="4">
    <source>
        <dbReference type="ARBA" id="ARBA00022491"/>
    </source>
</evidence>
<evidence type="ECO:0000256" key="6">
    <source>
        <dbReference type="ARBA" id="ARBA00023125"/>
    </source>
</evidence>
<reference evidence="12 13" key="1">
    <citation type="submission" date="2018-06" db="EMBL/GenBank/DDBJ databases">
        <title>Sphaerisporangium craniellae sp. nov., isolated from a marine sponge in the South China Sea.</title>
        <authorList>
            <person name="Li L."/>
        </authorList>
    </citation>
    <scope>NUCLEOTIDE SEQUENCE [LARGE SCALE GENOMIC DNA]</scope>
    <source>
        <strain evidence="12 13">LHW63015</strain>
    </source>
</reference>
<evidence type="ECO:0000256" key="3">
    <source>
        <dbReference type="ARBA" id="ARBA00022490"/>
    </source>
</evidence>
<keyword evidence="7 8" id="KW-0804">Transcription</keyword>
<dbReference type="Gene3D" id="1.10.10.10">
    <property type="entry name" value="Winged helix-like DNA-binding domain superfamily/Winged helix DNA-binding domain"/>
    <property type="match status" value="1"/>
</dbReference>
<organism evidence="12 13">
    <name type="scientific">Spongiactinospora rosea</name>
    <dbReference type="NCBI Taxonomy" id="2248750"/>
    <lineage>
        <taxon>Bacteria</taxon>
        <taxon>Bacillati</taxon>
        <taxon>Actinomycetota</taxon>
        <taxon>Actinomycetes</taxon>
        <taxon>Streptosporangiales</taxon>
        <taxon>Streptosporangiaceae</taxon>
        <taxon>Spongiactinospora</taxon>
    </lineage>
</organism>
<comment type="caution">
    <text evidence="12">The sequence shown here is derived from an EMBL/GenBank/DDBJ whole genome shotgun (WGS) entry which is preliminary data.</text>
</comment>
<dbReference type="GO" id="GO:1900079">
    <property type="term" value="P:regulation of arginine biosynthetic process"/>
    <property type="evidence" value="ECO:0007669"/>
    <property type="project" value="UniProtKB-UniRule"/>
</dbReference>